<protein>
    <recommendedName>
        <fullName evidence="3">Retrotransposon gag domain-containing protein</fullName>
    </recommendedName>
</protein>
<comment type="caution">
    <text evidence="1">The sequence shown here is derived from an EMBL/GenBank/DDBJ whole genome shotgun (WGS) entry which is preliminary data.</text>
</comment>
<evidence type="ECO:0000313" key="1">
    <source>
        <dbReference type="EMBL" id="ETO58522.1"/>
    </source>
</evidence>
<proteinExistence type="predicted"/>
<name>A0A080YVW1_PHYNI</name>
<organism evidence="1 2">
    <name type="scientific">Phytophthora nicotianae P1976</name>
    <dbReference type="NCBI Taxonomy" id="1317066"/>
    <lineage>
        <taxon>Eukaryota</taxon>
        <taxon>Sar</taxon>
        <taxon>Stramenopiles</taxon>
        <taxon>Oomycota</taxon>
        <taxon>Peronosporomycetes</taxon>
        <taxon>Peronosporales</taxon>
        <taxon>Peronosporaceae</taxon>
        <taxon>Phytophthora</taxon>
    </lineage>
</organism>
<dbReference type="OrthoDB" id="125572at2759"/>
<dbReference type="EMBL" id="ANJA01005108">
    <property type="protein sequence ID" value="ETO58522.1"/>
    <property type="molecule type" value="Genomic_DNA"/>
</dbReference>
<sequence length="67" mass="7913">YDLAADDAVLCLELGQCVRKNTATWYETYMTSPTLVKTWSVMKMSMEKNFKEPNFQQKLRNELLNFK</sequence>
<feature type="non-terminal residue" evidence="1">
    <location>
        <position position="1"/>
    </location>
</feature>
<dbReference type="Proteomes" id="UP000028582">
    <property type="component" value="Unassembled WGS sequence"/>
</dbReference>
<evidence type="ECO:0000313" key="2">
    <source>
        <dbReference type="Proteomes" id="UP000028582"/>
    </source>
</evidence>
<reference evidence="1 2" key="1">
    <citation type="submission" date="2013-11" db="EMBL/GenBank/DDBJ databases">
        <title>The Genome Sequence of Phytophthora parasitica P1976.</title>
        <authorList>
            <consortium name="The Broad Institute Genomics Platform"/>
            <person name="Russ C."/>
            <person name="Tyler B."/>
            <person name="Panabieres F."/>
            <person name="Shan W."/>
            <person name="Tripathy S."/>
            <person name="Grunwald N."/>
            <person name="Machado M."/>
            <person name="Johnson C.S."/>
            <person name="Walker B."/>
            <person name="Young S."/>
            <person name="Zeng Q."/>
            <person name="Gargeya S."/>
            <person name="Fitzgerald M."/>
            <person name="Haas B."/>
            <person name="Abouelleil A."/>
            <person name="Allen A.W."/>
            <person name="Alvarado L."/>
            <person name="Arachchi H.M."/>
            <person name="Berlin A.M."/>
            <person name="Chapman S.B."/>
            <person name="Gainer-Dewar J."/>
            <person name="Goldberg J."/>
            <person name="Griggs A."/>
            <person name="Gujja S."/>
            <person name="Hansen M."/>
            <person name="Howarth C."/>
            <person name="Imamovic A."/>
            <person name="Ireland A."/>
            <person name="Larimer J."/>
            <person name="McCowan C."/>
            <person name="Murphy C."/>
            <person name="Pearson M."/>
            <person name="Poon T.W."/>
            <person name="Priest M."/>
            <person name="Roberts A."/>
            <person name="Saif S."/>
            <person name="Shea T."/>
            <person name="Sisk P."/>
            <person name="Sykes S."/>
            <person name="Wortman J."/>
            <person name="Nusbaum C."/>
            <person name="Birren B."/>
        </authorList>
    </citation>
    <scope>NUCLEOTIDE SEQUENCE [LARGE SCALE GENOMIC DNA]</scope>
    <source>
        <strain evidence="1 2">P1976</strain>
    </source>
</reference>
<gene>
    <name evidence="1" type="ORF">F444_23100</name>
</gene>
<accession>A0A080YVW1</accession>
<evidence type="ECO:0008006" key="3">
    <source>
        <dbReference type="Google" id="ProtNLM"/>
    </source>
</evidence>
<dbReference type="AlphaFoldDB" id="A0A080YVW1"/>